<evidence type="ECO:0000256" key="1">
    <source>
        <dbReference type="ARBA" id="ARBA00000971"/>
    </source>
</evidence>
<sequence>MLKNRLLLGIAVIVGILAACTKPEVYDENAQFEIDETIIKDWATAKKVTLVKDTSGLYYKIDTLGTGADDRNATDTLTVEYEGRLMTDSVFSKATADNPFKFIRESVMPGWRIGLSLIKPGGRIELLVPSKLAYRNYPTPGVPANSVLHFVIDYKKVAKKVDK</sequence>
<dbReference type="AlphaFoldDB" id="A0A2D1U8D3"/>
<protein>
    <recommendedName>
        <fullName evidence="6">Peptidyl-prolyl cis-trans isomerase</fullName>
        <ecNumber evidence="6">5.2.1.8</ecNumber>
    </recommendedName>
</protein>
<reference evidence="8 9" key="1">
    <citation type="submission" date="2017-10" db="EMBL/GenBank/DDBJ databases">
        <title>Whole genome of Pedobacter ginsengisoli T01R-27 isolated from tomato rhizosphere.</title>
        <authorList>
            <person name="Weon H.-Y."/>
            <person name="Lee S.A."/>
            <person name="Sang M.K."/>
            <person name="Song J."/>
        </authorList>
    </citation>
    <scope>NUCLEOTIDE SEQUENCE [LARGE SCALE GENOMIC DNA]</scope>
    <source>
        <strain evidence="8 9">T01R-27</strain>
    </source>
</reference>
<proteinExistence type="inferred from homology"/>
<dbReference type="Proteomes" id="UP000223749">
    <property type="component" value="Chromosome"/>
</dbReference>
<evidence type="ECO:0000256" key="4">
    <source>
        <dbReference type="ARBA" id="ARBA00023235"/>
    </source>
</evidence>
<keyword evidence="9" id="KW-1185">Reference proteome</keyword>
<dbReference type="Pfam" id="PF00254">
    <property type="entry name" value="FKBP_C"/>
    <property type="match status" value="1"/>
</dbReference>
<dbReference type="PANTHER" id="PTHR43811:SF19">
    <property type="entry name" value="39 KDA FK506-BINDING NUCLEAR PROTEIN"/>
    <property type="match status" value="1"/>
</dbReference>
<evidence type="ECO:0000313" key="9">
    <source>
        <dbReference type="Proteomes" id="UP000223749"/>
    </source>
</evidence>
<dbReference type="GO" id="GO:0003755">
    <property type="term" value="F:peptidyl-prolyl cis-trans isomerase activity"/>
    <property type="evidence" value="ECO:0007669"/>
    <property type="project" value="UniProtKB-UniRule"/>
</dbReference>
<evidence type="ECO:0000256" key="5">
    <source>
        <dbReference type="PROSITE-ProRule" id="PRU00277"/>
    </source>
</evidence>
<dbReference type="PROSITE" id="PS51257">
    <property type="entry name" value="PROKAR_LIPOPROTEIN"/>
    <property type="match status" value="1"/>
</dbReference>
<dbReference type="KEGG" id="pgs:CPT03_15850"/>
<organism evidence="8 9">
    <name type="scientific">Pedobacter ginsengisoli</name>
    <dbReference type="NCBI Taxonomy" id="363852"/>
    <lineage>
        <taxon>Bacteria</taxon>
        <taxon>Pseudomonadati</taxon>
        <taxon>Bacteroidota</taxon>
        <taxon>Sphingobacteriia</taxon>
        <taxon>Sphingobacteriales</taxon>
        <taxon>Sphingobacteriaceae</taxon>
        <taxon>Pedobacter</taxon>
    </lineage>
</organism>
<feature type="domain" description="PPIase FKBP-type" evidence="7">
    <location>
        <begin position="74"/>
        <end position="158"/>
    </location>
</feature>
<evidence type="ECO:0000256" key="3">
    <source>
        <dbReference type="ARBA" id="ARBA00023110"/>
    </source>
</evidence>
<comment type="similarity">
    <text evidence="2 6">Belongs to the FKBP-type PPIase family.</text>
</comment>
<accession>A0A2D1U8D3</accession>
<evidence type="ECO:0000313" key="8">
    <source>
        <dbReference type="EMBL" id="ATP57830.1"/>
    </source>
</evidence>
<dbReference type="EMBL" id="CP024091">
    <property type="protein sequence ID" value="ATP57830.1"/>
    <property type="molecule type" value="Genomic_DNA"/>
</dbReference>
<dbReference type="InterPro" id="IPR046357">
    <property type="entry name" value="PPIase_dom_sf"/>
</dbReference>
<keyword evidence="4 5" id="KW-0413">Isomerase</keyword>
<dbReference type="PANTHER" id="PTHR43811">
    <property type="entry name" value="FKBP-TYPE PEPTIDYL-PROLYL CIS-TRANS ISOMERASE FKPA"/>
    <property type="match status" value="1"/>
</dbReference>
<dbReference type="OrthoDB" id="669809at2"/>
<dbReference type="EC" id="5.2.1.8" evidence="6"/>
<dbReference type="PROSITE" id="PS50059">
    <property type="entry name" value="FKBP_PPIASE"/>
    <property type="match status" value="1"/>
</dbReference>
<name>A0A2D1U8D3_9SPHI</name>
<evidence type="ECO:0000259" key="7">
    <source>
        <dbReference type="PROSITE" id="PS50059"/>
    </source>
</evidence>
<keyword evidence="3 5" id="KW-0697">Rotamase</keyword>
<gene>
    <name evidence="8" type="ORF">CPT03_15850</name>
</gene>
<dbReference type="RefSeq" id="WP_099439742.1">
    <property type="nucleotide sequence ID" value="NZ_CP024091.1"/>
</dbReference>
<evidence type="ECO:0000256" key="6">
    <source>
        <dbReference type="RuleBase" id="RU003915"/>
    </source>
</evidence>
<dbReference type="SUPFAM" id="SSF54534">
    <property type="entry name" value="FKBP-like"/>
    <property type="match status" value="1"/>
</dbReference>
<evidence type="ECO:0000256" key="2">
    <source>
        <dbReference type="ARBA" id="ARBA00006577"/>
    </source>
</evidence>
<dbReference type="InterPro" id="IPR001179">
    <property type="entry name" value="PPIase_FKBP_dom"/>
</dbReference>
<dbReference type="Gene3D" id="3.10.50.40">
    <property type="match status" value="1"/>
</dbReference>
<comment type="catalytic activity">
    <reaction evidence="1 5 6">
        <text>[protein]-peptidylproline (omega=180) = [protein]-peptidylproline (omega=0)</text>
        <dbReference type="Rhea" id="RHEA:16237"/>
        <dbReference type="Rhea" id="RHEA-COMP:10747"/>
        <dbReference type="Rhea" id="RHEA-COMP:10748"/>
        <dbReference type="ChEBI" id="CHEBI:83833"/>
        <dbReference type="ChEBI" id="CHEBI:83834"/>
        <dbReference type="EC" id="5.2.1.8"/>
    </reaction>
</comment>